<feature type="transmembrane region" description="Helical" evidence="1">
    <location>
        <begin position="228"/>
        <end position="248"/>
    </location>
</feature>
<feature type="transmembrane region" description="Helical" evidence="1">
    <location>
        <begin position="202"/>
        <end position="221"/>
    </location>
</feature>
<name>A0A0L7TB95_9GAMM</name>
<feature type="transmembrane region" description="Helical" evidence="1">
    <location>
        <begin position="95"/>
        <end position="114"/>
    </location>
</feature>
<evidence type="ECO:0000313" key="2">
    <source>
        <dbReference type="EMBL" id="KOC88993.1"/>
    </source>
</evidence>
<dbReference type="Proteomes" id="UP000036851">
    <property type="component" value="Unassembled WGS sequence"/>
</dbReference>
<sequence length="362" mass="40873">MLVCAILFANPFPLQNFAYQYDCLPMAMSVFFASVTACYSPKNRVIGVLLSSVLIFLSLLLYQASIVISGCLYLCVIYRRLSKNESIPEIIKDALCLLLSSFIAIASYFLLFVASSSSILKRSEIAGFMRTRENLLFLHEKLHELYSGSGYLFLIIAFSVLLSLVVIAMRRRFLHALLFTVLFLLLAATSIMPSVILDEGFVGPRVLMSIATLLLFSSLVITGRVANITFIFAAGVLVLHSTVMSYAFSGDLRAQLKRYQTLSSLVINETQSKEGMKYEKVYIHCASSISREENVFVRFNQFISWLNPEEAWAIRFFIRNSGEDRIVSDWGDCGEADFSRGDKGNNYYSRYAKDNNLHFIMK</sequence>
<comment type="caution">
    <text evidence="3">The sequence shown here is derived from an EMBL/GenBank/DDBJ whole genome shotgun (WGS) entry which is preliminary data.</text>
</comment>
<dbReference type="AlphaFoldDB" id="A0A0L7TB95"/>
<dbReference type="STRING" id="1560201.NG42_14020"/>
<dbReference type="Pfam" id="PF14264">
    <property type="entry name" value="Glucos_trans_II"/>
    <property type="match status" value="1"/>
</dbReference>
<dbReference type="Proteomes" id="UP000037088">
    <property type="component" value="Unassembled WGS sequence"/>
</dbReference>
<dbReference type="EMBL" id="JRXF01000019">
    <property type="protein sequence ID" value="KOC92640.1"/>
    <property type="molecule type" value="Genomic_DNA"/>
</dbReference>
<keyword evidence="5" id="KW-1185">Reference proteome</keyword>
<dbReference type="PATRIC" id="fig|1560201.3.peg.2980"/>
<accession>A0A0L7TB95</accession>
<organism evidence="3 4">
    <name type="scientific">Winslowiella iniecta</name>
    <dbReference type="NCBI Taxonomy" id="1560201"/>
    <lineage>
        <taxon>Bacteria</taxon>
        <taxon>Pseudomonadati</taxon>
        <taxon>Pseudomonadota</taxon>
        <taxon>Gammaproteobacteria</taxon>
        <taxon>Enterobacterales</taxon>
        <taxon>Erwiniaceae</taxon>
        <taxon>Winslowiella</taxon>
    </lineage>
</organism>
<keyword evidence="1" id="KW-1133">Transmembrane helix</keyword>
<feature type="transmembrane region" description="Helical" evidence="1">
    <location>
        <begin position="44"/>
        <end position="74"/>
    </location>
</feature>
<dbReference type="InterPro" id="IPR025686">
    <property type="entry name" value="Glucos_trans_II"/>
</dbReference>
<feature type="transmembrane region" description="Helical" evidence="1">
    <location>
        <begin position="150"/>
        <end position="169"/>
    </location>
</feature>
<keyword evidence="1" id="KW-0472">Membrane</keyword>
<evidence type="ECO:0000313" key="3">
    <source>
        <dbReference type="EMBL" id="KOC92640.1"/>
    </source>
</evidence>
<protein>
    <submittedName>
        <fullName evidence="3">Uncharacterized protein</fullName>
    </submittedName>
</protein>
<dbReference type="EMBL" id="JRXE01000019">
    <property type="protein sequence ID" value="KOC88993.1"/>
    <property type="molecule type" value="Genomic_DNA"/>
</dbReference>
<reference evidence="4 5" key="1">
    <citation type="journal article" date="2015" name="Int. J. Syst. Evol. Microbiol.">
        <title>Erwinia iniecta sp. nov., isolated from Russian wheat aphids (Diuraphis noxia).</title>
        <authorList>
            <person name="Campillo T."/>
            <person name="Luna E."/>
            <person name="Portier P."/>
            <person name="Fischer-Le Saux M."/>
            <person name="Lapitan N."/>
            <person name="Tisserat N.A."/>
            <person name="Leach J.E."/>
        </authorList>
    </citation>
    <scope>NUCLEOTIDE SEQUENCE [LARGE SCALE GENOMIC DNA]</scope>
    <source>
        <strain evidence="2 5">B120</strain>
        <strain evidence="3 4">B149</strain>
    </source>
</reference>
<keyword evidence="1" id="KW-0812">Transmembrane</keyword>
<evidence type="ECO:0000313" key="4">
    <source>
        <dbReference type="Proteomes" id="UP000036851"/>
    </source>
</evidence>
<feature type="transmembrane region" description="Helical" evidence="1">
    <location>
        <begin position="176"/>
        <end position="196"/>
    </location>
</feature>
<evidence type="ECO:0000313" key="5">
    <source>
        <dbReference type="Proteomes" id="UP000037088"/>
    </source>
</evidence>
<proteinExistence type="predicted"/>
<evidence type="ECO:0000256" key="1">
    <source>
        <dbReference type="SAM" id="Phobius"/>
    </source>
</evidence>
<gene>
    <name evidence="2" type="ORF">NG42_14020</name>
    <name evidence="3" type="ORF">NG43_12845</name>
</gene>